<dbReference type="Proteomes" id="UP000215256">
    <property type="component" value="Plasmid unnamed1"/>
</dbReference>
<proteinExistence type="predicted"/>
<organism evidence="1 2">
    <name type="scientific">Ochrobactrum quorumnocens</name>
    <dbReference type="NCBI Taxonomy" id="271865"/>
    <lineage>
        <taxon>Bacteria</taxon>
        <taxon>Pseudomonadati</taxon>
        <taxon>Pseudomonadota</taxon>
        <taxon>Alphaproteobacteria</taxon>
        <taxon>Hyphomicrobiales</taxon>
        <taxon>Brucellaceae</taxon>
        <taxon>Brucella/Ochrobactrum group</taxon>
        <taxon>Ochrobactrum</taxon>
    </lineage>
</organism>
<reference evidence="1 2" key="1">
    <citation type="submission" date="2017-07" db="EMBL/GenBank/DDBJ databases">
        <title>Phylogenetic study on the rhizospheric bacterium Ochrobactrum sp. A44.</title>
        <authorList>
            <person name="Krzyzanowska D.M."/>
            <person name="Ossowicki A."/>
            <person name="Rajewska M."/>
            <person name="Maciag T."/>
            <person name="Kaczynski Z."/>
            <person name="Czerwicka M."/>
            <person name="Jafra S."/>
        </authorList>
    </citation>
    <scope>NUCLEOTIDE SEQUENCE [LARGE SCALE GENOMIC DNA]</scope>
    <source>
        <strain evidence="1 2">A44</strain>
        <plasmid evidence="1 2">unnamed1</plasmid>
    </source>
</reference>
<accession>A0A248UP38</accession>
<dbReference type="AlphaFoldDB" id="A0A248UP38"/>
<evidence type="ECO:0000313" key="2">
    <source>
        <dbReference type="Proteomes" id="UP000215256"/>
    </source>
</evidence>
<dbReference type="KEGG" id="och:CES85_3053"/>
<protein>
    <submittedName>
        <fullName evidence="1">Transposase domain protein</fullName>
    </submittedName>
</protein>
<name>A0A248UP38_9HYPH</name>
<keyword evidence="1" id="KW-0614">Plasmid</keyword>
<dbReference type="EMBL" id="CP022605">
    <property type="protein sequence ID" value="ASV88613.1"/>
    <property type="molecule type" value="Genomic_DNA"/>
</dbReference>
<geneLocation type="plasmid" evidence="1 2">
    <name>unnamed1</name>
</geneLocation>
<gene>
    <name evidence="1" type="ORF">CES85_3053</name>
</gene>
<sequence>MVEDMLAYKGIIVTHMTVREWAEKFGWQYSNFGPSPYTPPWRHMAS</sequence>
<evidence type="ECO:0000313" key="1">
    <source>
        <dbReference type="EMBL" id="ASV88613.1"/>
    </source>
</evidence>